<dbReference type="InterPro" id="IPR041647">
    <property type="entry name" value="IRK_C"/>
</dbReference>
<dbReference type="SUPFAM" id="SSF81296">
    <property type="entry name" value="E set domains"/>
    <property type="match status" value="1"/>
</dbReference>
<keyword evidence="17" id="KW-1185">Reference proteome</keyword>
<dbReference type="Proteomes" id="UP000198319">
    <property type="component" value="Unassembled WGS sequence"/>
</dbReference>
<dbReference type="STRING" id="1278819.BHE19_11450"/>
<evidence type="ECO:0000313" key="15">
    <source>
        <dbReference type="EMBL" id="OXB19530.1"/>
    </source>
</evidence>
<evidence type="ECO:0000256" key="3">
    <source>
        <dbReference type="ARBA" id="ARBA00022538"/>
    </source>
</evidence>
<dbReference type="Proteomes" id="UP000180252">
    <property type="component" value="Unassembled WGS sequence"/>
</dbReference>
<evidence type="ECO:0000256" key="7">
    <source>
        <dbReference type="ARBA" id="ARBA00022989"/>
    </source>
</evidence>
<reference evidence="14" key="1">
    <citation type="submission" date="2016-09" db="EMBL/GenBank/DDBJ databases">
        <authorList>
            <person name="Capua I."/>
            <person name="De Benedictis P."/>
            <person name="Joannis T."/>
            <person name="Lombin L.H."/>
            <person name="Cattoli G."/>
        </authorList>
    </citation>
    <scope>NUCLEOTIDE SEQUENCE [LARGE SCALE GENOMIC DNA]</scope>
    <source>
        <strain evidence="14">MSU</strain>
    </source>
</reference>
<evidence type="ECO:0000313" key="16">
    <source>
        <dbReference type="Proteomes" id="UP000180252"/>
    </source>
</evidence>
<dbReference type="EMBL" id="MUHG01000018">
    <property type="protein sequence ID" value="OXB19530.1"/>
    <property type="molecule type" value="Genomic_DNA"/>
</dbReference>
<dbReference type="GO" id="GO:0005886">
    <property type="term" value="C:plasma membrane"/>
    <property type="evidence" value="ECO:0007669"/>
    <property type="project" value="TreeGrafter"/>
</dbReference>
<reference evidence="16" key="2">
    <citation type="submission" date="2016-09" db="EMBL/GenBank/DDBJ databases">
        <authorList>
            <person name="Chen S."/>
            <person name="Walker E."/>
        </authorList>
    </citation>
    <scope>NUCLEOTIDE SEQUENCE [LARGE SCALE GENOMIC DNA]</scope>
    <source>
        <strain evidence="16">MSU</strain>
    </source>
</reference>
<feature type="transmembrane region" description="Helical" evidence="11">
    <location>
        <begin position="132"/>
        <end position="154"/>
    </location>
</feature>
<dbReference type="PANTHER" id="PTHR11767">
    <property type="entry name" value="INWARD RECTIFIER POTASSIUM CHANNEL"/>
    <property type="match status" value="1"/>
</dbReference>
<evidence type="ECO:0000256" key="2">
    <source>
        <dbReference type="ARBA" id="ARBA00022448"/>
    </source>
</evidence>
<accession>A0A1S1J165</accession>
<keyword evidence="8" id="KW-0406">Ion transport</keyword>
<feature type="domain" description="Potassium channel" evidence="12">
    <location>
        <begin position="77"/>
        <end position="155"/>
    </location>
</feature>
<evidence type="ECO:0000256" key="11">
    <source>
        <dbReference type="SAM" id="Phobius"/>
    </source>
</evidence>
<feature type="transmembrane region" description="Helical" evidence="11">
    <location>
        <begin position="64"/>
        <end position="86"/>
    </location>
</feature>
<evidence type="ECO:0000259" key="13">
    <source>
        <dbReference type="Pfam" id="PF17655"/>
    </source>
</evidence>
<comment type="subcellular location">
    <subcellularLocation>
        <location evidence="1">Membrane</location>
        <topology evidence="1">Multi-pass membrane protein</topology>
    </subcellularLocation>
</comment>
<organism evidence="14 16">
    <name type="scientific">Flavobacterium tructae</name>
    <dbReference type="NCBI Taxonomy" id="1114873"/>
    <lineage>
        <taxon>Bacteria</taxon>
        <taxon>Pseudomonadati</taxon>
        <taxon>Bacteroidota</taxon>
        <taxon>Flavobacteriia</taxon>
        <taxon>Flavobacteriales</taxon>
        <taxon>Flavobacteriaceae</taxon>
        <taxon>Flavobacterium</taxon>
    </lineage>
</organism>
<evidence type="ECO:0000256" key="5">
    <source>
        <dbReference type="ARBA" id="ARBA00022882"/>
    </source>
</evidence>
<sequence length="320" mass="36177">MALLKKINKKAQPDINSGFGSNANSYGSRFVNKNGTPNVEKRGMHLLRRISWYHTMIDMPNWKFMLILFSFYIGINFIFALAYYAIGIENLNGIKQSEGILIQFGQAYFFSAQTFTTVGYGHISPTGFLTSALSAAEALIGLLSFAIATGLFFGRFSKPTAFLKFADHALISPYQDKRGLMVRLVPFKNTNFTDATARMTLGLSLEENGQKTNKFYSLDLELERINALSLSWTLVHPITESSPLYNFTEEDFKKLHGEILVFITTFDDMYSNTVAARTSYTFDEVIYGAKFETMYNRSKDGSKTILHLDKLNHYQSVNLS</sequence>
<comment type="caution">
    <text evidence="14">The sequence shown here is derived from an EMBL/GenBank/DDBJ whole genome shotgun (WGS) entry which is preliminary data.</text>
</comment>
<dbReference type="SUPFAM" id="SSF81324">
    <property type="entry name" value="Voltage-gated potassium channels"/>
    <property type="match status" value="1"/>
</dbReference>
<dbReference type="Gene3D" id="1.10.287.70">
    <property type="match status" value="1"/>
</dbReference>
<dbReference type="GO" id="GO:0034702">
    <property type="term" value="C:monoatomic ion channel complex"/>
    <property type="evidence" value="ECO:0007669"/>
    <property type="project" value="UniProtKB-KW"/>
</dbReference>
<keyword evidence="9 11" id="KW-0472">Membrane</keyword>
<dbReference type="Pfam" id="PF17655">
    <property type="entry name" value="IRK_C"/>
    <property type="match status" value="1"/>
</dbReference>
<dbReference type="PRINTS" id="PR01320">
    <property type="entry name" value="KIRCHANNEL"/>
</dbReference>
<protein>
    <submittedName>
        <fullName evidence="14">Inward rectifier potassium channel Irk</fullName>
    </submittedName>
</protein>
<dbReference type="InterPro" id="IPR013099">
    <property type="entry name" value="K_chnl_dom"/>
</dbReference>
<dbReference type="AlphaFoldDB" id="A0A1S1J165"/>
<gene>
    <name evidence="15" type="ORF">B0A71_13425</name>
    <name evidence="14" type="ORF">BHE19_11450</name>
</gene>
<dbReference type="GO" id="GO:0034765">
    <property type="term" value="P:regulation of monoatomic ion transmembrane transport"/>
    <property type="evidence" value="ECO:0007669"/>
    <property type="project" value="TreeGrafter"/>
</dbReference>
<dbReference type="PANTHER" id="PTHR11767:SF102">
    <property type="entry name" value="INWARDLY RECTIFYING POTASSIUM CHANNEL 1, ISOFORM F"/>
    <property type="match status" value="1"/>
</dbReference>
<dbReference type="Gene3D" id="2.60.40.1400">
    <property type="entry name" value="G protein-activated inward rectifier potassium channel 1"/>
    <property type="match status" value="1"/>
</dbReference>
<evidence type="ECO:0000313" key="17">
    <source>
        <dbReference type="Proteomes" id="UP000198319"/>
    </source>
</evidence>
<keyword evidence="4 11" id="KW-0812">Transmembrane</keyword>
<keyword evidence="2" id="KW-0813">Transport</keyword>
<evidence type="ECO:0000256" key="4">
    <source>
        <dbReference type="ARBA" id="ARBA00022692"/>
    </source>
</evidence>
<dbReference type="OrthoDB" id="9813518at2"/>
<evidence type="ECO:0000256" key="1">
    <source>
        <dbReference type="ARBA" id="ARBA00004141"/>
    </source>
</evidence>
<dbReference type="GO" id="GO:0005242">
    <property type="term" value="F:inward rectifier potassium channel activity"/>
    <property type="evidence" value="ECO:0007669"/>
    <property type="project" value="InterPro"/>
</dbReference>
<dbReference type="InterPro" id="IPR013518">
    <property type="entry name" value="K_chnl_inward-rec_Kir_cyto"/>
</dbReference>
<evidence type="ECO:0000256" key="9">
    <source>
        <dbReference type="ARBA" id="ARBA00023136"/>
    </source>
</evidence>
<dbReference type="GO" id="GO:1990573">
    <property type="term" value="P:potassium ion import across plasma membrane"/>
    <property type="evidence" value="ECO:0007669"/>
    <property type="project" value="TreeGrafter"/>
</dbReference>
<keyword evidence="3" id="KW-0633">Potassium transport</keyword>
<evidence type="ECO:0000256" key="8">
    <source>
        <dbReference type="ARBA" id="ARBA00023065"/>
    </source>
</evidence>
<proteinExistence type="predicted"/>
<feature type="domain" description="Inward rectifier potassium channel C-terminal" evidence="13">
    <location>
        <begin position="163"/>
        <end position="317"/>
    </location>
</feature>
<keyword evidence="10 14" id="KW-0407">Ion channel</keyword>
<name>A0A1S1J165_9FLAO</name>
<evidence type="ECO:0000256" key="10">
    <source>
        <dbReference type="ARBA" id="ARBA00023303"/>
    </source>
</evidence>
<evidence type="ECO:0000256" key="6">
    <source>
        <dbReference type="ARBA" id="ARBA00022958"/>
    </source>
</evidence>
<reference evidence="15 17" key="3">
    <citation type="submission" date="2016-11" db="EMBL/GenBank/DDBJ databases">
        <title>Whole genomes of Flavobacteriaceae.</title>
        <authorList>
            <person name="Stine C."/>
            <person name="Li C."/>
            <person name="Tadesse D."/>
        </authorList>
    </citation>
    <scope>NUCLEOTIDE SEQUENCE [LARGE SCALE GENOMIC DNA]</scope>
    <source>
        <strain evidence="15 17">ATCC BAA-2541</strain>
    </source>
</reference>
<dbReference type="InterPro" id="IPR014756">
    <property type="entry name" value="Ig_E-set"/>
</dbReference>
<evidence type="ECO:0000313" key="14">
    <source>
        <dbReference type="EMBL" id="OHT44337.1"/>
    </source>
</evidence>
<dbReference type="EMBL" id="MIKE01000024">
    <property type="protein sequence ID" value="OHT44337.1"/>
    <property type="molecule type" value="Genomic_DNA"/>
</dbReference>
<dbReference type="RefSeq" id="WP_070907581.1">
    <property type="nucleotide sequence ID" value="NZ_MIKE01000024.1"/>
</dbReference>
<dbReference type="InterPro" id="IPR016449">
    <property type="entry name" value="K_chnl_inward-rec_Kir"/>
</dbReference>
<keyword evidence="7 11" id="KW-1133">Transmembrane helix</keyword>
<evidence type="ECO:0000259" key="12">
    <source>
        <dbReference type="Pfam" id="PF07885"/>
    </source>
</evidence>
<keyword evidence="6" id="KW-0630">Potassium</keyword>
<dbReference type="Pfam" id="PF07885">
    <property type="entry name" value="Ion_trans_2"/>
    <property type="match status" value="1"/>
</dbReference>
<keyword evidence="5" id="KW-0851">Voltage-gated channel</keyword>